<reference evidence="2 3" key="1">
    <citation type="submission" date="2022-04" db="EMBL/GenBank/DDBJ databases">
        <title>Hymenobacter sp. isolated from the air.</title>
        <authorList>
            <person name="Won M."/>
            <person name="Lee C.-M."/>
            <person name="Woen H.-Y."/>
            <person name="Kwon S.-W."/>
        </authorList>
    </citation>
    <scope>NUCLEOTIDE SEQUENCE [LARGE SCALE GENOMIC DNA]</scope>
    <source>
        <strain evidence="3">5516 S-25</strain>
    </source>
</reference>
<evidence type="ECO:0000313" key="3">
    <source>
        <dbReference type="Proteomes" id="UP000829647"/>
    </source>
</evidence>
<feature type="transmembrane region" description="Helical" evidence="1">
    <location>
        <begin position="153"/>
        <end position="176"/>
    </location>
</feature>
<feature type="transmembrane region" description="Helical" evidence="1">
    <location>
        <begin position="69"/>
        <end position="85"/>
    </location>
</feature>
<gene>
    <name evidence="2" type="ORF">MWH26_03345</name>
</gene>
<evidence type="ECO:0000313" key="2">
    <source>
        <dbReference type="EMBL" id="UPL49952.1"/>
    </source>
</evidence>
<feature type="transmembrane region" description="Helical" evidence="1">
    <location>
        <begin position="97"/>
        <end position="115"/>
    </location>
</feature>
<protein>
    <submittedName>
        <fullName evidence="2">Uncharacterized protein</fullName>
    </submittedName>
</protein>
<keyword evidence="1" id="KW-0812">Transmembrane</keyword>
<accession>A0ABY4JDT9</accession>
<keyword evidence="1" id="KW-0472">Membrane</keyword>
<sequence>MEASSWLLRLADQSEPVAYAGMLVPCMIGLWRWSQLPASLRALTGLAGFMALHFGLLKLAGYLWRENMIVGHLSGVGETIFYLLAFRHALRLSAHWFYSLLVAFLLFAALDSFVLEGFGQLNSYTLALESFLGISFALLYFEQELHKPAIRPILERPFTVACIGIILYLAGTIMVYSLSNHFVATNDSVGNTLLYSVNNIMLFVLSGFLTQSFLLSKLPAGQPTRC</sequence>
<dbReference type="EMBL" id="CP095848">
    <property type="protein sequence ID" value="UPL49952.1"/>
    <property type="molecule type" value="Genomic_DNA"/>
</dbReference>
<keyword evidence="1" id="KW-1133">Transmembrane helix</keyword>
<organism evidence="2 3">
    <name type="scientific">Hymenobacter sublimis</name>
    <dbReference type="NCBI Taxonomy" id="2933777"/>
    <lineage>
        <taxon>Bacteria</taxon>
        <taxon>Pseudomonadati</taxon>
        <taxon>Bacteroidota</taxon>
        <taxon>Cytophagia</taxon>
        <taxon>Cytophagales</taxon>
        <taxon>Hymenobacteraceae</taxon>
        <taxon>Hymenobacter</taxon>
    </lineage>
</organism>
<feature type="transmembrane region" description="Helical" evidence="1">
    <location>
        <begin position="121"/>
        <end position="141"/>
    </location>
</feature>
<feature type="transmembrane region" description="Helical" evidence="1">
    <location>
        <begin position="40"/>
        <end position="63"/>
    </location>
</feature>
<dbReference type="RefSeq" id="WP_247976040.1">
    <property type="nucleotide sequence ID" value="NZ_CP095848.1"/>
</dbReference>
<evidence type="ECO:0000256" key="1">
    <source>
        <dbReference type="SAM" id="Phobius"/>
    </source>
</evidence>
<feature type="transmembrane region" description="Helical" evidence="1">
    <location>
        <begin position="196"/>
        <end position="215"/>
    </location>
</feature>
<keyword evidence="3" id="KW-1185">Reference proteome</keyword>
<dbReference type="Proteomes" id="UP000829647">
    <property type="component" value="Chromosome"/>
</dbReference>
<proteinExistence type="predicted"/>
<name>A0ABY4JDT9_9BACT</name>